<name>A0A1I5V4C9_9BACT</name>
<evidence type="ECO:0000313" key="2">
    <source>
        <dbReference type="Proteomes" id="UP000199031"/>
    </source>
</evidence>
<reference evidence="1 2" key="1">
    <citation type="submission" date="2016-10" db="EMBL/GenBank/DDBJ databases">
        <authorList>
            <person name="de Groot N.N."/>
        </authorList>
    </citation>
    <scope>NUCLEOTIDE SEQUENCE [LARGE SCALE GENOMIC DNA]</scope>
    <source>
        <strain evidence="1 2">DSM 28286</strain>
    </source>
</reference>
<organism evidence="1 2">
    <name type="scientific">Parafilimonas terrae</name>
    <dbReference type="NCBI Taxonomy" id="1465490"/>
    <lineage>
        <taxon>Bacteria</taxon>
        <taxon>Pseudomonadati</taxon>
        <taxon>Bacteroidota</taxon>
        <taxon>Chitinophagia</taxon>
        <taxon>Chitinophagales</taxon>
        <taxon>Chitinophagaceae</taxon>
        <taxon>Parafilimonas</taxon>
    </lineage>
</organism>
<dbReference type="Proteomes" id="UP000199031">
    <property type="component" value="Unassembled WGS sequence"/>
</dbReference>
<dbReference type="AlphaFoldDB" id="A0A1I5V4C9"/>
<gene>
    <name evidence="1" type="ORF">SAMN05444277_104207</name>
</gene>
<dbReference type="RefSeq" id="WP_090657486.1">
    <property type="nucleotide sequence ID" value="NZ_FOXQ01000004.1"/>
</dbReference>
<accession>A0A1I5V4C9</accession>
<evidence type="ECO:0000313" key="1">
    <source>
        <dbReference type="EMBL" id="SFQ02424.1"/>
    </source>
</evidence>
<dbReference type="EMBL" id="FOXQ01000004">
    <property type="protein sequence ID" value="SFQ02424.1"/>
    <property type="molecule type" value="Genomic_DNA"/>
</dbReference>
<keyword evidence="2" id="KW-1185">Reference proteome</keyword>
<sequence>MKNYISQLNGMESNAIHCIKKLVAAQLNALMIYCFGCRTSSVITRTAFIKRQLKEDRHFTCDLLVITPDHIQAGEEKLAEIQEMVAHFGTVNMVVHPLYFVLKHMNEGNLFFNWVHKNGMLLFDRNNTLQLLPPPVGGEYRPQAEAFYNSDPGMNNYLDVKWQPVIKREPAKQTAATQQPVQITLQLNPSDGWKPVLI</sequence>
<proteinExistence type="predicted"/>
<dbReference type="OrthoDB" id="665027at2"/>
<protein>
    <submittedName>
        <fullName evidence="1">Uncharacterized protein</fullName>
    </submittedName>
</protein>